<dbReference type="Proteomes" id="UP000186040">
    <property type="component" value="Unassembled WGS sequence"/>
</dbReference>
<gene>
    <name evidence="2" type="ORF">BJP25_27155</name>
</gene>
<dbReference type="GO" id="GO:0019171">
    <property type="term" value="F:(3R)-hydroxyacyl-[acyl-carrier-protein] dehydratase activity"/>
    <property type="evidence" value="ECO:0007669"/>
    <property type="project" value="TreeGrafter"/>
</dbReference>
<evidence type="ECO:0000313" key="3">
    <source>
        <dbReference type="Proteomes" id="UP000186040"/>
    </source>
</evidence>
<dbReference type="Gene3D" id="3.10.129.10">
    <property type="entry name" value="Hotdog Thioesterase"/>
    <property type="match status" value="2"/>
</dbReference>
<dbReference type="STRING" id="1193682.BJP25_27155"/>
<dbReference type="InterPro" id="IPR039569">
    <property type="entry name" value="FAS1-like_DH_region"/>
</dbReference>
<dbReference type="OrthoDB" id="7183822at2"/>
<dbReference type="PANTHER" id="PTHR28152">
    <property type="entry name" value="HYDROXYACYL-THIOESTER DEHYDRATASE TYPE 2, MITOCHONDRIAL"/>
    <property type="match status" value="1"/>
</dbReference>
<dbReference type="SUPFAM" id="SSF54637">
    <property type="entry name" value="Thioesterase/thiol ester dehydrase-isomerase"/>
    <property type="match status" value="2"/>
</dbReference>
<dbReference type="EMBL" id="MKQR01000025">
    <property type="protein sequence ID" value="OLR91371.1"/>
    <property type="molecule type" value="Genomic_DNA"/>
</dbReference>
<feature type="domain" description="FAS1-like dehydratase" evidence="1">
    <location>
        <begin position="60"/>
        <end position="133"/>
    </location>
</feature>
<dbReference type="PANTHER" id="PTHR28152:SF1">
    <property type="entry name" value="HYDROXYACYL-THIOESTER DEHYDRATASE TYPE 2, MITOCHONDRIAL"/>
    <property type="match status" value="1"/>
</dbReference>
<dbReference type="InterPro" id="IPR052741">
    <property type="entry name" value="Mitochondrial_HTD2"/>
</dbReference>
<reference evidence="2 3" key="1">
    <citation type="submission" date="2016-10" db="EMBL/GenBank/DDBJ databases">
        <title>The Draft Genome Sequence of Actinokineospora bangkokensis 44EHWT reveals the biosynthetic pathway of antifungal compounds Thailandins with unusual extender unit butylmalonyl-CoA.</title>
        <authorList>
            <person name="Greule A."/>
            <person name="Intra B."/>
            <person name="Flemming S."/>
            <person name="Rommel M.G."/>
            <person name="Panbangred W."/>
            <person name="Bechthold A."/>
        </authorList>
    </citation>
    <scope>NUCLEOTIDE SEQUENCE [LARGE SCALE GENOMIC DNA]</scope>
    <source>
        <strain evidence="2 3">44EHW</strain>
    </source>
</reference>
<dbReference type="InterPro" id="IPR029069">
    <property type="entry name" value="HotDog_dom_sf"/>
</dbReference>
<evidence type="ECO:0000259" key="1">
    <source>
        <dbReference type="Pfam" id="PF13452"/>
    </source>
</evidence>
<protein>
    <recommendedName>
        <fullName evidence="1">FAS1-like dehydratase domain-containing protein</fullName>
    </recommendedName>
</protein>
<dbReference type="RefSeq" id="WP_075977029.1">
    <property type="nucleotide sequence ID" value="NZ_MKQR01000025.1"/>
</dbReference>
<accession>A0A1Q9LH52</accession>
<dbReference type="AlphaFoldDB" id="A0A1Q9LH52"/>
<name>A0A1Q9LH52_9PSEU</name>
<evidence type="ECO:0000313" key="2">
    <source>
        <dbReference type="EMBL" id="OLR91371.1"/>
    </source>
</evidence>
<comment type="caution">
    <text evidence="2">The sequence shown here is derived from an EMBL/GenBank/DDBJ whole genome shotgun (WGS) entry which is preliminary data.</text>
</comment>
<organism evidence="2 3">
    <name type="scientific">Actinokineospora bangkokensis</name>
    <dbReference type="NCBI Taxonomy" id="1193682"/>
    <lineage>
        <taxon>Bacteria</taxon>
        <taxon>Bacillati</taxon>
        <taxon>Actinomycetota</taxon>
        <taxon>Actinomycetes</taxon>
        <taxon>Pseudonocardiales</taxon>
        <taxon>Pseudonocardiaceae</taxon>
        <taxon>Actinokineospora</taxon>
    </lineage>
</organism>
<sequence length="271" mass="30153">MGLAQHVDGWSPAPVRAEDRLTAAPGLAFSAALDQPAPPTGTIPPLWHWFHFLDWPPTRALGPDGHPLTGHFLPPLPDRRRMIAGGRVSWRSPLRVGRTATRTSTLQGVEVKTGRTGDMVFVTVRHEISQDDNLCLVEEQDTVYRSGDKPRDFERPERPVHSNSPWQLRFRADPALLFRVSALTANSHRIHYDERYARRVERYPGLVVHGPLLALLMAELPRRAGETLSSLRYRLKKPVFLNDEVLVAGGPDGALSVVGAGIHAEAEARFD</sequence>
<keyword evidence="3" id="KW-1185">Reference proteome</keyword>
<proteinExistence type="predicted"/>
<dbReference type="Pfam" id="PF13452">
    <property type="entry name" value="FAS1_DH_region"/>
    <property type="match status" value="1"/>
</dbReference>